<feature type="domain" description="DUF3696" evidence="1">
    <location>
        <begin position="367"/>
        <end position="412"/>
    </location>
</feature>
<gene>
    <name evidence="4" type="ORF">DC094_08785</name>
</gene>
<reference evidence="4 5" key="1">
    <citation type="submission" date="2018-04" db="EMBL/GenBank/DDBJ databases">
        <title>Thalassorhabdus spongiae gen. nov., sp. nov., isolated from a marine sponge in South-West Iceland.</title>
        <authorList>
            <person name="Knobloch S."/>
            <person name="Daussin A."/>
            <person name="Johannsson R."/>
            <person name="Marteinsson V.T."/>
        </authorList>
    </citation>
    <scope>NUCLEOTIDE SEQUENCE [LARGE SCALE GENOMIC DNA]</scope>
    <source>
        <strain evidence="4 5">Hp12</strain>
    </source>
</reference>
<evidence type="ECO:0000259" key="3">
    <source>
        <dbReference type="Pfam" id="PF13476"/>
    </source>
</evidence>
<sequence length="427" mass="47557">MFTRIRLKNFKAWKDSGDIRLAPVTLLLGENSSGKSSILQSLLLMKQTFESTNQDVHLNLGGDDSDLVDFGSFKGLVNRGCSGNCEISLSIGEINGVEHLNASFSITSDEGRAVLDKAACNGSEMRAFGFNGFEIKNDIAGYTIRETGTNEKAAIAHDDLSHLLKISTEAKRTNEINSRSVLAAVIDTDFFLTISAHGIVYLSAYRSRLKRFYYQGQKGFHTVGINGEHAIPLIISSLSNDSGTDLIDFLSYWLNKMGVADKIEARNAFGSYEILIHRDGIAANILDVGIGVAQVLPVLVQTYLMPERTTLIFEEPEIHLHPKAQALLADLFLEVSKERNVQFLVETHSEHLFRRLQTRVAEQKASADDCALYFVEREGAEAKLKDLKLDQFGRVAEWPKNFFGDATGEVRSQAIESMRRMKEQRKK</sequence>
<evidence type="ECO:0000259" key="1">
    <source>
        <dbReference type="Pfam" id="PF12476"/>
    </source>
</evidence>
<evidence type="ECO:0000313" key="4">
    <source>
        <dbReference type="EMBL" id="PVZ70660.1"/>
    </source>
</evidence>
<dbReference type="SUPFAM" id="SSF52540">
    <property type="entry name" value="P-loop containing nucleoside triphosphate hydrolases"/>
    <property type="match status" value="1"/>
</dbReference>
<dbReference type="PANTHER" id="PTHR43581">
    <property type="entry name" value="ATP/GTP PHOSPHATASE"/>
    <property type="match status" value="1"/>
</dbReference>
<dbReference type="PIRSF" id="PIRSF034888">
    <property type="entry name" value="P-loop_UCP034888"/>
    <property type="match status" value="1"/>
</dbReference>
<proteinExistence type="predicted"/>
<dbReference type="InterPro" id="IPR051396">
    <property type="entry name" value="Bact_Antivir_Def_Nuclease"/>
</dbReference>
<dbReference type="InterPro" id="IPR022532">
    <property type="entry name" value="DUF3696"/>
</dbReference>
<comment type="caution">
    <text evidence="4">The sequence shown here is derived from an EMBL/GenBank/DDBJ whole genome shotgun (WGS) entry which is preliminary data.</text>
</comment>
<dbReference type="Proteomes" id="UP000244906">
    <property type="component" value="Unassembled WGS sequence"/>
</dbReference>
<evidence type="ECO:0000313" key="5">
    <source>
        <dbReference type="Proteomes" id="UP000244906"/>
    </source>
</evidence>
<name>A0A2V1GXB2_9GAMM</name>
<dbReference type="OrthoDB" id="3322489at2"/>
<dbReference type="PANTHER" id="PTHR43581:SF2">
    <property type="entry name" value="EXCINUCLEASE ATPASE SUBUNIT"/>
    <property type="match status" value="1"/>
</dbReference>
<accession>A0A2V1GXB2</accession>
<evidence type="ECO:0000259" key="2">
    <source>
        <dbReference type="Pfam" id="PF13304"/>
    </source>
</evidence>
<dbReference type="InterPro" id="IPR027417">
    <property type="entry name" value="P-loop_NTPase"/>
</dbReference>
<dbReference type="Pfam" id="PF13476">
    <property type="entry name" value="AAA_23"/>
    <property type="match status" value="1"/>
</dbReference>
<dbReference type="InterPro" id="IPR014592">
    <property type="entry name" value="P-loop_UCP034888"/>
</dbReference>
<dbReference type="InterPro" id="IPR038729">
    <property type="entry name" value="Rad50/SbcC_AAA"/>
</dbReference>
<dbReference type="Pfam" id="PF13304">
    <property type="entry name" value="AAA_21"/>
    <property type="match status" value="1"/>
</dbReference>
<dbReference type="AlphaFoldDB" id="A0A2V1GXB2"/>
<dbReference type="Gene3D" id="3.40.50.300">
    <property type="entry name" value="P-loop containing nucleotide triphosphate hydrolases"/>
    <property type="match status" value="2"/>
</dbReference>
<dbReference type="EMBL" id="QDDL01000002">
    <property type="protein sequence ID" value="PVZ70660.1"/>
    <property type="molecule type" value="Genomic_DNA"/>
</dbReference>
<evidence type="ECO:0008006" key="6">
    <source>
        <dbReference type="Google" id="ProtNLM"/>
    </source>
</evidence>
<dbReference type="RefSeq" id="WP_116686730.1">
    <property type="nucleotide sequence ID" value="NZ_CAWNYD010000002.1"/>
</dbReference>
<protein>
    <recommendedName>
        <fullName evidence="6">DUF3696 domain-containing protein</fullName>
    </recommendedName>
</protein>
<dbReference type="Pfam" id="PF12476">
    <property type="entry name" value="DUF3696"/>
    <property type="match status" value="1"/>
</dbReference>
<organism evidence="4 5">
    <name type="scientific">Pelagibaculum spongiae</name>
    <dbReference type="NCBI Taxonomy" id="2080658"/>
    <lineage>
        <taxon>Bacteria</taxon>
        <taxon>Pseudomonadati</taxon>
        <taxon>Pseudomonadota</taxon>
        <taxon>Gammaproteobacteria</taxon>
        <taxon>Oceanospirillales</taxon>
        <taxon>Pelagibaculum</taxon>
    </lineage>
</organism>
<feature type="domain" description="ATPase AAA-type core" evidence="2">
    <location>
        <begin position="145"/>
        <end position="352"/>
    </location>
</feature>
<feature type="domain" description="Rad50/SbcC-type AAA" evidence="3">
    <location>
        <begin position="4"/>
        <end position="45"/>
    </location>
</feature>
<keyword evidence="5" id="KW-1185">Reference proteome</keyword>
<dbReference type="InterPro" id="IPR003959">
    <property type="entry name" value="ATPase_AAA_core"/>
</dbReference>